<proteinExistence type="predicted"/>
<dbReference type="GO" id="GO:0006047">
    <property type="term" value="P:UDP-N-acetylglucosamine metabolic process"/>
    <property type="evidence" value="ECO:0007669"/>
    <property type="project" value="TreeGrafter"/>
</dbReference>
<evidence type="ECO:0000256" key="2">
    <source>
        <dbReference type="ARBA" id="ARBA00012916"/>
    </source>
</evidence>
<dbReference type="InterPro" id="IPR017932">
    <property type="entry name" value="GATase_2_dom"/>
</dbReference>
<dbReference type="PROSITE" id="PS51278">
    <property type="entry name" value="GATASE_TYPE_2"/>
    <property type="match status" value="1"/>
</dbReference>
<organism evidence="8 9">
    <name type="scientific">Klebsiella pneumoniae</name>
    <dbReference type="NCBI Taxonomy" id="573"/>
    <lineage>
        <taxon>Bacteria</taxon>
        <taxon>Pseudomonadati</taxon>
        <taxon>Pseudomonadota</taxon>
        <taxon>Gammaproteobacteria</taxon>
        <taxon>Enterobacterales</taxon>
        <taxon>Enterobacteriaceae</taxon>
        <taxon>Klebsiella/Raoultella group</taxon>
        <taxon>Klebsiella</taxon>
        <taxon>Klebsiella pneumoniae complex</taxon>
    </lineage>
</organism>
<evidence type="ECO:0000256" key="3">
    <source>
        <dbReference type="ARBA" id="ARBA00016090"/>
    </source>
</evidence>
<keyword evidence="6" id="KW-0315">Glutamine amidotransferase</keyword>
<dbReference type="GO" id="GO:0006487">
    <property type="term" value="P:protein N-linked glycosylation"/>
    <property type="evidence" value="ECO:0007669"/>
    <property type="project" value="TreeGrafter"/>
</dbReference>
<sequence length="50" mass="5474">MCGIVGAVAQRDIAEILLEGLRRLEYRGYDSAGLAVVDSEGHMTRVRRLG</sequence>
<evidence type="ECO:0000259" key="7">
    <source>
        <dbReference type="PROSITE" id="PS51278"/>
    </source>
</evidence>
<dbReference type="PANTHER" id="PTHR10937:SF0">
    <property type="entry name" value="GLUTAMINE--FRUCTOSE-6-PHOSPHATE TRANSAMINASE (ISOMERIZING)"/>
    <property type="match status" value="1"/>
</dbReference>
<dbReference type="EMBL" id="UASO01000004">
    <property type="protein sequence ID" value="SQC19493.1"/>
    <property type="molecule type" value="Genomic_DNA"/>
</dbReference>
<dbReference type="GO" id="GO:0004360">
    <property type="term" value="F:glutamine-fructose-6-phosphate transaminase (isomerizing) activity"/>
    <property type="evidence" value="ECO:0007669"/>
    <property type="project" value="UniProtKB-EC"/>
</dbReference>
<dbReference type="Gene3D" id="3.60.20.10">
    <property type="entry name" value="Glutamine Phosphoribosylpyrophosphate, subunit 1, domain 1"/>
    <property type="match status" value="1"/>
</dbReference>
<evidence type="ECO:0000256" key="1">
    <source>
        <dbReference type="ARBA" id="ARBA00001031"/>
    </source>
</evidence>
<dbReference type="GO" id="GO:0005829">
    <property type="term" value="C:cytosol"/>
    <property type="evidence" value="ECO:0007669"/>
    <property type="project" value="TreeGrafter"/>
</dbReference>
<dbReference type="SUPFAM" id="SSF56235">
    <property type="entry name" value="N-terminal nucleophile aminohydrolases (Ntn hydrolases)"/>
    <property type="match status" value="1"/>
</dbReference>
<evidence type="ECO:0000313" key="8">
    <source>
        <dbReference type="EMBL" id="SQC19493.1"/>
    </source>
</evidence>
<dbReference type="InterPro" id="IPR029055">
    <property type="entry name" value="Ntn_hydrolases_N"/>
</dbReference>
<gene>
    <name evidence="8" type="primary">glmS_1</name>
    <name evidence="8" type="ORF">NCTC9645_01191</name>
</gene>
<evidence type="ECO:0000256" key="6">
    <source>
        <dbReference type="ARBA" id="ARBA00022962"/>
    </source>
</evidence>
<dbReference type="AlphaFoldDB" id="A0A2X3D2L8"/>
<comment type="catalytic activity">
    <reaction evidence="1">
        <text>D-fructose 6-phosphate + L-glutamine = D-glucosamine 6-phosphate + L-glutamate</text>
        <dbReference type="Rhea" id="RHEA:13237"/>
        <dbReference type="ChEBI" id="CHEBI:29985"/>
        <dbReference type="ChEBI" id="CHEBI:58359"/>
        <dbReference type="ChEBI" id="CHEBI:58725"/>
        <dbReference type="ChEBI" id="CHEBI:61527"/>
        <dbReference type="EC" id="2.6.1.16"/>
    </reaction>
</comment>
<accession>A0A2X3D2L8</accession>
<evidence type="ECO:0000313" key="9">
    <source>
        <dbReference type="Proteomes" id="UP000250675"/>
    </source>
</evidence>
<protein>
    <recommendedName>
        <fullName evidence="3">Glutamine--fructose-6-phosphate aminotransferase [isomerizing]</fullName>
        <ecNumber evidence="2">2.6.1.16</ecNumber>
    </recommendedName>
</protein>
<dbReference type="GO" id="GO:0006002">
    <property type="term" value="P:fructose 6-phosphate metabolic process"/>
    <property type="evidence" value="ECO:0007669"/>
    <property type="project" value="TreeGrafter"/>
</dbReference>
<reference evidence="8 9" key="1">
    <citation type="submission" date="2018-06" db="EMBL/GenBank/DDBJ databases">
        <authorList>
            <consortium name="Pathogen Informatics"/>
            <person name="Doyle S."/>
        </authorList>
    </citation>
    <scope>NUCLEOTIDE SEQUENCE [LARGE SCALE GENOMIC DNA]</scope>
    <source>
        <strain evidence="8 9">NCTC9645</strain>
    </source>
</reference>
<evidence type="ECO:0000256" key="5">
    <source>
        <dbReference type="ARBA" id="ARBA00022679"/>
    </source>
</evidence>
<keyword evidence="5 8" id="KW-0808">Transferase</keyword>
<evidence type="ECO:0000256" key="4">
    <source>
        <dbReference type="ARBA" id="ARBA00022576"/>
    </source>
</evidence>
<dbReference type="Proteomes" id="UP000250675">
    <property type="component" value="Unassembled WGS sequence"/>
</dbReference>
<dbReference type="EC" id="2.6.1.16" evidence="2"/>
<feature type="domain" description="Glutamine amidotransferase type-2" evidence="7">
    <location>
        <begin position="2"/>
        <end position="50"/>
    </location>
</feature>
<dbReference type="PANTHER" id="PTHR10937">
    <property type="entry name" value="GLUCOSAMINE--FRUCTOSE-6-PHOSPHATE AMINOTRANSFERASE, ISOMERIZING"/>
    <property type="match status" value="1"/>
</dbReference>
<keyword evidence="4 8" id="KW-0032">Aminotransferase</keyword>
<name>A0A2X3D2L8_KLEPN</name>